<gene>
    <name evidence="1" type="ORF">MPL3356_140276</name>
</gene>
<proteinExistence type="predicted"/>
<reference evidence="2" key="1">
    <citation type="submission" date="2014-08" db="EMBL/GenBank/DDBJ databases">
        <authorList>
            <person name="Moulin L."/>
        </authorList>
    </citation>
    <scope>NUCLEOTIDE SEQUENCE [LARGE SCALE GENOMIC DNA]</scope>
</reference>
<organism evidence="1 2">
    <name type="scientific">Mesorhizobium plurifarium</name>
    <dbReference type="NCBI Taxonomy" id="69974"/>
    <lineage>
        <taxon>Bacteria</taxon>
        <taxon>Pseudomonadati</taxon>
        <taxon>Pseudomonadota</taxon>
        <taxon>Alphaproteobacteria</taxon>
        <taxon>Hyphomicrobiales</taxon>
        <taxon>Phyllobacteriaceae</taxon>
        <taxon>Mesorhizobium</taxon>
    </lineage>
</organism>
<evidence type="ECO:0000313" key="2">
    <source>
        <dbReference type="Proteomes" id="UP000045285"/>
    </source>
</evidence>
<protein>
    <submittedName>
        <fullName evidence="1">Uncharacterized protein</fullName>
    </submittedName>
</protein>
<dbReference type="AlphaFoldDB" id="A0A090DDM5"/>
<evidence type="ECO:0000313" key="1">
    <source>
        <dbReference type="EMBL" id="CDX13599.1"/>
    </source>
</evidence>
<dbReference type="Proteomes" id="UP000045285">
    <property type="component" value="Unassembled WGS sequence"/>
</dbReference>
<accession>A0A090DDM5</accession>
<keyword evidence="2" id="KW-1185">Reference proteome</keyword>
<sequence length="101" mass="11691">MPKSNEPCWPSFRKLIQIKAFAGISIHGRRMWNPIASAPFGRSLELAVLDEEGLHALVFPCEKSRDGWVDVATRVRVDIRPTHWRDWDPKERRASLLRDLS</sequence>
<dbReference type="EMBL" id="CCMZ01000006">
    <property type="protein sequence ID" value="CDX13599.1"/>
    <property type="molecule type" value="Genomic_DNA"/>
</dbReference>
<name>A0A090DDM5_MESPL</name>